<dbReference type="KEGG" id="ptkz:JDV02_010376"/>
<dbReference type="EMBL" id="CP086365">
    <property type="protein sequence ID" value="UNI24643.1"/>
    <property type="molecule type" value="Genomic_DNA"/>
</dbReference>
<dbReference type="Pfam" id="PF14330">
    <property type="entry name" value="DUF4387"/>
    <property type="match status" value="1"/>
</dbReference>
<keyword evidence="3" id="KW-1185">Reference proteome</keyword>
<feature type="domain" description="DUF4387" evidence="1">
    <location>
        <begin position="522"/>
        <end position="623"/>
    </location>
</feature>
<evidence type="ECO:0000313" key="2">
    <source>
        <dbReference type="EMBL" id="UNI24643.1"/>
    </source>
</evidence>
<evidence type="ECO:0000259" key="1">
    <source>
        <dbReference type="Pfam" id="PF14330"/>
    </source>
</evidence>
<evidence type="ECO:0000313" key="3">
    <source>
        <dbReference type="Proteomes" id="UP000829364"/>
    </source>
</evidence>
<dbReference type="RefSeq" id="XP_047848124.1">
    <property type="nucleotide sequence ID" value="XM_047992111.1"/>
</dbReference>
<dbReference type="InterPro" id="IPR025496">
    <property type="entry name" value="DUF4387"/>
</dbReference>
<accession>A0A9Q8QQJ7</accession>
<gene>
    <name evidence="2" type="ORF">JDV02_010376</name>
</gene>
<reference evidence="2" key="1">
    <citation type="submission" date="2021-11" db="EMBL/GenBank/DDBJ databases">
        <title>Purpureocillium_takamizusanense_genome.</title>
        <authorList>
            <person name="Nguyen N.-H."/>
        </authorList>
    </citation>
    <scope>NUCLEOTIDE SEQUENCE</scope>
    <source>
        <strain evidence="2">PT3</strain>
    </source>
</reference>
<protein>
    <recommendedName>
        <fullName evidence="1">DUF4387 domain-containing protein</fullName>
    </recommendedName>
</protein>
<name>A0A9Q8QQJ7_9HYPO</name>
<dbReference type="OrthoDB" id="5863171at2759"/>
<dbReference type="GeneID" id="72072320"/>
<sequence length="644" mass="70011">MMGYGFNEEHTEAALIHLCHSQTPTALILDSGSTDSGPSKLALGTTTCPRSAYKRDFRKLLRLAIRYKVPILVSSAGGDGTDDHVDMFVDIIREIADEEENRHWKVKTIAIYCQLDKALVLSRLESGKIRGCGRSVPDLTPEVLEHTPRIVPQIGPEPFMDAMCANPDFNVLVSGRAYDPAPYIAFAAYHALEQKGELTDLGADQLGSLVHMGKILECGGLCATPKGMGAYGIINQDFTVDIRPLTPGAVCTSLSVAAHTLYEKTRPDLLPGPGGDLDLAMATFTELSDGVGTRVYGAKFSLSREDLATPYTVKLEGARSTGFRTLMMGHFSDPILIPQIHAYLEAGKALAGQQHQHVTEKWDIWIHMYGFHESRPDVVPDKVFVVSETLAESQAVATSIASSLRVYFAHGSYPGQKATSGTFGMGIGGRFEIEVGECTEFSVYHLLELEKGEERASGENETDSNSLFRWKHFDIGHGMMQDFKSPSSPRAPIPTGLPPAQIKTTAKFATTGSAIPSSPRTLLDIAKVIRSKNAGPFEVTLDVMFDNRAVYDLVKKSDILNTQTVANLYGIAADDISWAGFFDVAMAFKATLPRLRNGKPAASGGFMEDDVHGSQKYIKLIGIPLPAELIEDLEALKRAEHACA</sequence>
<dbReference type="AlphaFoldDB" id="A0A9Q8QQJ7"/>
<dbReference type="Proteomes" id="UP000829364">
    <property type="component" value="Chromosome 12"/>
</dbReference>
<proteinExistence type="predicted"/>
<organism evidence="2 3">
    <name type="scientific">Purpureocillium takamizusanense</name>
    <dbReference type="NCBI Taxonomy" id="2060973"/>
    <lineage>
        <taxon>Eukaryota</taxon>
        <taxon>Fungi</taxon>
        <taxon>Dikarya</taxon>
        <taxon>Ascomycota</taxon>
        <taxon>Pezizomycotina</taxon>
        <taxon>Sordariomycetes</taxon>
        <taxon>Hypocreomycetidae</taxon>
        <taxon>Hypocreales</taxon>
        <taxon>Ophiocordycipitaceae</taxon>
        <taxon>Purpureocillium</taxon>
    </lineage>
</organism>